<name>A0ACC1BI88_9ROSI</name>
<sequence length="187" mass="20762">MTSKAYGVRLTSGGLILWSVPLISNIIILSFKKTEYMFSWMVWMIDSIRSGVTCCSFAPFPTVEQTYAHVRREAIRQSVMITGSIDGVSGAVLATKGLRLGSSAHPPTMHNGKHKSRASSEGLKSLIVAIRDTLMALALNCMGILIGGMISRLRRVVTLALRMQALVKQPWLLPNLNSLSHHRWHWF</sequence>
<organism evidence="1 2">
    <name type="scientific">Pistacia atlantica</name>
    <dbReference type="NCBI Taxonomy" id="434234"/>
    <lineage>
        <taxon>Eukaryota</taxon>
        <taxon>Viridiplantae</taxon>
        <taxon>Streptophyta</taxon>
        <taxon>Embryophyta</taxon>
        <taxon>Tracheophyta</taxon>
        <taxon>Spermatophyta</taxon>
        <taxon>Magnoliopsida</taxon>
        <taxon>eudicotyledons</taxon>
        <taxon>Gunneridae</taxon>
        <taxon>Pentapetalae</taxon>
        <taxon>rosids</taxon>
        <taxon>malvids</taxon>
        <taxon>Sapindales</taxon>
        <taxon>Anacardiaceae</taxon>
        <taxon>Pistacia</taxon>
    </lineage>
</organism>
<comment type="caution">
    <text evidence="1">The sequence shown here is derived from an EMBL/GenBank/DDBJ whole genome shotgun (WGS) entry which is preliminary data.</text>
</comment>
<protein>
    <submittedName>
        <fullName evidence="1">Uncharacterized protein</fullName>
    </submittedName>
</protein>
<dbReference type="EMBL" id="CM047900">
    <property type="protein sequence ID" value="KAJ0098586.1"/>
    <property type="molecule type" value="Genomic_DNA"/>
</dbReference>
<dbReference type="Proteomes" id="UP001164250">
    <property type="component" value="Chromosome 4"/>
</dbReference>
<accession>A0ACC1BI88</accession>
<keyword evidence="2" id="KW-1185">Reference proteome</keyword>
<evidence type="ECO:0000313" key="2">
    <source>
        <dbReference type="Proteomes" id="UP001164250"/>
    </source>
</evidence>
<proteinExistence type="predicted"/>
<reference evidence="2" key="1">
    <citation type="journal article" date="2023" name="G3 (Bethesda)">
        <title>Genome assembly and association tests identify interacting loci associated with vigor, precocity, and sex in interspecific pistachio rootstocks.</title>
        <authorList>
            <person name="Palmer W."/>
            <person name="Jacygrad E."/>
            <person name="Sagayaradj S."/>
            <person name="Cavanaugh K."/>
            <person name="Han R."/>
            <person name="Bertier L."/>
            <person name="Beede B."/>
            <person name="Kafkas S."/>
            <person name="Golino D."/>
            <person name="Preece J."/>
            <person name="Michelmore R."/>
        </authorList>
    </citation>
    <scope>NUCLEOTIDE SEQUENCE [LARGE SCALE GENOMIC DNA]</scope>
</reference>
<gene>
    <name evidence="1" type="ORF">Patl1_19942</name>
</gene>
<evidence type="ECO:0000313" key="1">
    <source>
        <dbReference type="EMBL" id="KAJ0098586.1"/>
    </source>
</evidence>